<evidence type="ECO:0000313" key="10">
    <source>
        <dbReference type="Proteomes" id="UP000238164"/>
    </source>
</evidence>
<evidence type="ECO:0000256" key="2">
    <source>
        <dbReference type="ARBA" id="ARBA00023015"/>
    </source>
</evidence>
<dbReference type="OrthoDB" id="7274111at2"/>
<dbReference type="Pfam" id="PF01614">
    <property type="entry name" value="IclR_C"/>
    <property type="match status" value="1"/>
</dbReference>
<dbReference type="InterPro" id="IPR036388">
    <property type="entry name" value="WH-like_DNA-bd_sf"/>
</dbReference>
<protein>
    <recommendedName>
        <fullName evidence="6">Glycerol operon regulatory protein</fullName>
    </recommendedName>
</protein>
<keyword evidence="1" id="KW-0319">Glycerol metabolism</keyword>
<keyword evidence="4" id="KW-0804">Transcription</keyword>
<dbReference type="KEGG" id="mgg:MPLG2_0629"/>
<evidence type="ECO:0000313" key="9">
    <source>
        <dbReference type="EMBL" id="SPD85665.1"/>
    </source>
</evidence>
<dbReference type="Gene3D" id="1.10.10.10">
    <property type="entry name" value="Winged helix-like DNA-binding domain superfamily/Winged helix DNA-binding domain"/>
    <property type="match status" value="1"/>
</dbReference>
<dbReference type="Gene3D" id="3.30.450.40">
    <property type="match status" value="1"/>
</dbReference>
<dbReference type="AlphaFoldDB" id="A0A2N9JDW8"/>
<dbReference type="PROSITE" id="PS51078">
    <property type="entry name" value="ICLR_ED"/>
    <property type="match status" value="1"/>
</dbReference>
<feature type="domain" description="HTH iclR-type" evidence="7">
    <location>
        <begin position="7"/>
        <end position="70"/>
    </location>
</feature>
<reference evidence="9 10" key="1">
    <citation type="submission" date="2018-02" db="EMBL/GenBank/DDBJ databases">
        <authorList>
            <person name="Cohen D.B."/>
            <person name="Kent A.D."/>
        </authorList>
    </citation>
    <scope>NUCLEOTIDE SEQUENCE [LARGE SCALE GENOMIC DNA]</scope>
    <source>
        <strain evidence="9">1</strain>
    </source>
</reference>
<dbReference type="PANTHER" id="PTHR30136">
    <property type="entry name" value="HELIX-TURN-HELIX TRANSCRIPTIONAL REGULATOR, ICLR FAMILY"/>
    <property type="match status" value="1"/>
</dbReference>
<dbReference type="InterPro" id="IPR029016">
    <property type="entry name" value="GAF-like_dom_sf"/>
</dbReference>
<dbReference type="GO" id="GO:0003677">
    <property type="term" value="F:DNA binding"/>
    <property type="evidence" value="ECO:0007669"/>
    <property type="project" value="UniProtKB-KW"/>
</dbReference>
<evidence type="ECO:0000256" key="4">
    <source>
        <dbReference type="ARBA" id="ARBA00023163"/>
    </source>
</evidence>
<evidence type="ECO:0000259" key="7">
    <source>
        <dbReference type="PROSITE" id="PS51077"/>
    </source>
</evidence>
<comment type="function">
    <text evidence="5">May be an activator protein for the gylABX operon.</text>
</comment>
<dbReference type="GO" id="GO:0003700">
    <property type="term" value="F:DNA-binding transcription factor activity"/>
    <property type="evidence" value="ECO:0007669"/>
    <property type="project" value="TreeGrafter"/>
</dbReference>
<dbReference type="InterPro" id="IPR014757">
    <property type="entry name" value="Tscrpt_reg_IclR_C"/>
</dbReference>
<dbReference type="Proteomes" id="UP000238164">
    <property type="component" value="Chromosome 1"/>
</dbReference>
<evidence type="ECO:0000259" key="8">
    <source>
        <dbReference type="PROSITE" id="PS51078"/>
    </source>
</evidence>
<dbReference type="FunFam" id="1.10.10.10:FF:000056">
    <property type="entry name" value="IclR family transcriptional regulator"/>
    <property type="match status" value="1"/>
</dbReference>
<sequence>MTEGPRVEAIDRALSLLTALSQAGPKGAPLTELAVATGVNKSTAYRALSTMRAHGFVTQSASTGDYRLGAAAMALGQQFLTPQSLAQSLHPALIALSHEADELVHLGVLIGDQVMYVDKVEPERAIRVWSQVGQRTSAASSAMGRALLAFRDVPDDQLAAYLHNSTVTLPQLIAAVHATRERGYSTELEETEPGVACLGTAVMQGPSPVAALSITMPAERLTTARQQALSNLIREVLPPLLPEGLSLPVQ</sequence>
<dbReference type="EMBL" id="LT985188">
    <property type="protein sequence ID" value="SPD85665.1"/>
    <property type="molecule type" value="Genomic_DNA"/>
</dbReference>
<dbReference type="RefSeq" id="WP_158680818.1">
    <property type="nucleotide sequence ID" value="NZ_BAAAGO010000042.1"/>
</dbReference>
<proteinExistence type="predicted"/>
<dbReference type="GO" id="GO:0006071">
    <property type="term" value="P:glycerol metabolic process"/>
    <property type="evidence" value="ECO:0007669"/>
    <property type="project" value="UniProtKB-KW"/>
</dbReference>
<dbReference type="InterPro" id="IPR036390">
    <property type="entry name" value="WH_DNA-bd_sf"/>
</dbReference>
<dbReference type="SUPFAM" id="SSF55781">
    <property type="entry name" value="GAF domain-like"/>
    <property type="match status" value="1"/>
</dbReference>
<organism evidence="9 10">
    <name type="scientific">Micropruina glycogenica</name>
    <dbReference type="NCBI Taxonomy" id="75385"/>
    <lineage>
        <taxon>Bacteria</taxon>
        <taxon>Bacillati</taxon>
        <taxon>Actinomycetota</taxon>
        <taxon>Actinomycetes</taxon>
        <taxon>Propionibacteriales</taxon>
        <taxon>Nocardioidaceae</taxon>
        <taxon>Micropruina</taxon>
    </lineage>
</organism>
<keyword evidence="3" id="KW-0238">DNA-binding</keyword>
<dbReference type="Pfam" id="PF09339">
    <property type="entry name" value="HTH_IclR"/>
    <property type="match status" value="1"/>
</dbReference>
<keyword evidence="10" id="KW-1185">Reference proteome</keyword>
<dbReference type="InterPro" id="IPR005471">
    <property type="entry name" value="Tscrpt_reg_IclR_N"/>
</dbReference>
<dbReference type="GO" id="GO:0045892">
    <property type="term" value="P:negative regulation of DNA-templated transcription"/>
    <property type="evidence" value="ECO:0007669"/>
    <property type="project" value="TreeGrafter"/>
</dbReference>
<accession>A0A2N9JDW8</accession>
<dbReference type="SUPFAM" id="SSF46785">
    <property type="entry name" value="Winged helix' DNA-binding domain"/>
    <property type="match status" value="1"/>
</dbReference>
<evidence type="ECO:0000256" key="1">
    <source>
        <dbReference type="ARBA" id="ARBA00022798"/>
    </source>
</evidence>
<keyword evidence="2" id="KW-0805">Transcription regulation</keyword>
<dbReference type="PANTHER" id="PTHR30136:SF24">
    <property type="entry name" value="HTH-TYPE TRANSCRIPTIONAL REPRESSOR ALLR"/>
    <property type="match status" value="1"/>
</dbReference>
<evidence type="ECO:0000256" key="3">
    <source>
        <dbReference type="ARBA" id="ARBA00023125"/>
    </source>
</evidence>
<name>A0A2N9JDW8_9ACTN</name>
<dbReference type="PROSITE" id="PS51077">
    <property type="entry name" value="HTH_ICLR"/>
    <property type="match status" value="1"/>
</dbReference>
<evidence type="ECO:0000256" key="5">
    <source>
        <dbReference type="ARBA" id="ARBA00058938"/>
    </source>
</evidence>
<dbReference type="SMART" id="SM00346">
    <property type="entry name" value="HTH_ICLR"/>
    <property type="match status" value="1"/>
</dbReference>
<gene>
    <name evidence="9" type="ORF">MPLG2_0629</name>
</gene>
<evidence type="ECO:0000256" key="6">
    <source>
        <dbReference type="ARBA" id="ARBA00070406"/>
    </source>
</evidence>
<dbReference type="InterPro" id="IPR050707">
    <property type="entry name" value="HTH_MetabolicPath_Reg"/>
</dbReference>
<feature type="domain" description="IclR-ED" evidence="8">
    <location>
        <begin position="71"/>
        <end position="250"/>
    </location>
</feature>